<name>A0A3M6QJT4_9BURK</name>
<comment type="caution">
    <text evidence="7">The sequence shown here is derived from an EMBL/GenBank/DDBJ whole genome shotgun (WGS) entry which is preliminary data.</text>
</comment>
<evidence type="ECO:0000256" key="2">
    <source>
        <dbReference type="ARBA" id="ARBA00011245"/>
    </source>
</evidence>
<evidence type="ECO:0000313" key="8">
    <source>
        <dbReference type="EMBL" id="RMX11424.1"/>
    </source>
</evidence>
<keyword evidence="4 7" id="KW-0378">Hydrolase</keyword>
<dbReference type="InterPro" id="IPR000086">
    <property type="entry name" value="NUDIX_hydrolase_dom"/>
</dbReference>
<keyword evidence="4" id="KW-0460">Magnesium</keyword>
<evidence type="ECO:0000259" key="5">
    <source>
        <dbReference type="PROSITE" id="PS51462"/>
    </source>
</evidence>
<comment type="similarity">
    <text evidence="1 4">Belongs to the Nudix hydrolase family. NudJ subfamily.</text>
</comment>
<reference evidence="9 10" key="1">
    <citation type="submission" date="2018-10" db="EMBL/GenBank/DDBJ databases">
        <title>Comamonadaceae CDC group NO-1 genome sequencing and assembly.</title>
        <authorList>
            <person name="Bernier A.-M."/>
            <person name="Bernard K."/>
        </authorList>
    </citation>
    <scope>NUCLEOTIDE SEQUENCE [LARGE SCALE GENOMIC DNA]</scope>
    <source>
        <strain evidence="7 9">NML161473</strain>
        <strain evidence="8 11">NML180581</strain>
        <strain evidence="6 10">NML970147</strain>
    </source>
</reference>
<dbReference type="EC" id="3.6.1.-" evidence="4"/>
<dbReference type="InterPro" id="IPR015797">
    <property type="entry name" value="NUDIX_hydrolase-like_dom_sf"/>
</dbReference>
<dbReference type="PANTHER" id="PTHR43736:SF1">
    <property type="entry name" value="DIHYDRONEOPTERIN TRIPHOSPHATE DIPHOSPHATASE"/>
    <property type="match status" value="1"/>
</dbReference>
<dbReference type="Proteomes" id="UP000267521">
    <property type="component" value="Unassembled WGS sequence"/>
</dbReference>
<evidence type="ECO:0000313" key="11">
    <source>
        <dbReference type="Proteomes" id="UP000281171"/>
    </source>
</evidence>
<accession>A0A3M6Q4T0</accession>
<dbReference type="SUPFAM" id="SSF55811">
    <property type="entry name" value="Nudix"/>
    <property type="match status" value="1"/>
</dbReference>
<dbReference type="PANTHER" id="PTHR43736">
    <property type="entry name" value="ADP-RIBOSE PYROPHOSPHATASE"/>
    <property type="match status" value="1"/>
</dbReference>
<evidence type="ECO:0000256" key="1">
    <source>
        <dbReference type="ARBA" id="ARBA00007608"/>
    </source>
</evidence>
<dbReference type="Pfam" id="PF00293">
    <property type="entry name" value="NUDIX"/>
    <property type="match status" value="1"/>
</dbReference>
<gene>
    <name evidence="4" type="primary">nudJ</name>
    <name evidence="8" type="ORF">EBQ24_01750</name>
    <name evidence="7" type="ORF">EBQ25_00700</name>
    <name evidence="6" type="ORF">EBQ26_07940</name>
</gene>
<evidence type="ECO:0000256" key="4">
    <source>
        <dbReference type="RuleBase" id="RU364043"/>
    </source>
</evidence>
<dbReference type="Proteomes" id="UP000281171">
    <property type="component" value="Unassembled WGS sequence"/>
</dbReference>
<evidence type="ECO:0000256" key="3">
    <source>
        <dbReference type="ARBA" id="ARBA00015552"/>
    </source>
</evidence>
<protein>
    <recommendedName>
        <fullName evidence="3 4">Phosphatase NudJ</fullName>
        <ecNumber evidence="4">3.6.1.-</ecNumber>
    </recommendedName>
</protein>
<dbReference type="Proteomes" id="UP000267035">
    <property type="component" value="Unassembled WGS sequence"/>
</dbReference>
<dbReference type="GO" id="GO:0004787">
    <property type="term" value="F:thiamine diphosphate phosphatase activity"/>
    <property type="evidence" value="ECO:0007669"/>
    <property type="project" value="InterPro"/>
</dbReference>
<accession>A0A3M6R862</accession>
<dbReference type="GO" id="GO:0017111">
    <property type="term" value="F:ribonucleoside triphosphate phosphatase activity"/>
    <property type="evidence" value="ECO:0007669"/>
    <property type="project" value="InterPro"/>
</dbReference>
<evidence type="ECO:0000313" key="6">
    <source>
        <dbReference type="EMBL" id="RMW97590.1"/>
    </source>
</evidence>
<dbReference type="InterPro" id="IPR033713">
    <property type="entry name" value="NudJ"/>
</dbReference>
<dbReference type="PROSITE" id="PS51462">
    <property type="entry name" value="NUDIX"/>
    <property type="match status" value="1"/>
</dbReference>
<dbReference type="GO" id="GO:0017110">
    <property type="term" value="F:nucleoside diphosphate phosphatase activity"/>
    <property type="evidence" value="ECO:0007669"/>
    <property type="project" value="InterPro"/>
</dbReference>
<sequence length="170" mass="18947">MSSRWKPNVTVAAVIEQQGRFLLVEEDTRDGLRLNTPAGHLDPGEGLLDACRREVREETAYDFAPMELVGIYLNRFCPSGAGEDLTYLRFTFCGQLGRHFPEQALDTGIVRTLWLSLEQLQASRERHRSPVVLRCVQDYLAGRRYPAAAVTVDPSIYLPGPDVQGGLLSA</sequence>
<dbReference type="CDD" id="cd03675">
    <property type="entry name" value="NUDIX_Hydrolase"/>
    <property type="match status" value="1"/>
</dbReference>
<dbReference type="AlphaFoldDB" id="A0A3M6QJT4"/>
<evidence type="ECO:0000313" key="7">
    <source>
        <dbReference type="EMBL" id="RMX02779.1"/>
    </source>
</evidence>
<dbReference type="EMBL" id="RDQL01000001">
    <property type="protein sequence ID" value="RMX02779.1"/>
    <property type="molecule type" value="Genomic_DNA"/>
</dbReference>
<dbReference type="EMBL" id="RDQK01000003">
    <property type="protein sequence ID" value="RMX11424.1"/>
    <property type="molecule type" value="Genomic_DNA"/>
</dbReference>
<comment type="subunit">
    <text evidence="2 4">Monomer.</text>
</comment>
<organism evidence="7 9">
    <name type="scientific">Allofranklinella schreckenbergeri</name>
    <dbReference type="NCBI Taxonomy" id="1076744"/>
    <lineage>
        <taxon>Bacteria</taxon>
        <taxon>Pseudomonadati</taxon>
        <taxon>Pseudomonadota</taxon>
        <taxon>Betaproteobacteria</taxon>
        <taxon>Burkholderiales</taxon>
        <taxon>Comamonadaceae</taxon>
        <taxon>Allofranklinella</taxon>
    </lineage>
</organism>
<dbReference type="Gene3D" id="3.90.79.10">
    <property type="entry name" value="Nucleoside Triphosphate Pyrophosphohydrolase"/>
    <property type="match status" value="1"/>
</dbReference>
<accession>A0A3M6QJT4</accession>
<comment type="cofactor">
    <cofactor evidence="4">
        <name>Mg(2+)</name>
        <dbReference type="ChEBI" id="CHEBI:18420"/>
    </cofactor>
</comment>
<evidence type="ECO:0000313" key="10">
    <source>
        <dbReference type="Proteomes" id="UP000267521"/>
    </source>
</evidence>
<proteinExistence type="inferred from homology"/>
<evidence type="ECO:0000313" key="9">
    <source>
        <dbReference type="Proteomes" id="UP000267035"/>
    </source>
</evidence>
<dbReference type="EMBL" id="RDQM01000009">
    <property type="protein sequence ID" value="RMW97590.1"/>
    <property type="molecule type" value="Genomic_DNA"/>
</dbReference>
<feature type="domain" description="Nudix hydrolase" evidence="5">
    <location>
        <begin position="4"/>
        <end position="137"/>
    </location>
</feature>
<dbReference type="RefSeq" id="WP_122238488.1">
    <property type="nucleotide sequence ID" value="NZ_RDQK01000003.1"/>
</dbReference>
<keyword evidence="9" id="KW-1185">Reference proteome</keyword>